<evidence type="ECO:0000256" key="14">
    <source>
        <dbReference type="SAM" id="MobiDB-lite"/>
    </source>
</evidence>
<dbReference type="InterPro" id="IPR026316">
    <property type="entry name" value="NSL2"/>
</dbReference>
<comment type="subcellular location">
    <subcellularLocation>
        <location evidence="2">Mitochondrion</location>
    </subcellularLocation>
    <subcellularLocation>
        <location evidence="1">Nucleus</location>
    </subcellularLocation>
</comment>
<name>A0A199V4A4_ANACO</name>
<keyword evidence="5" id="KW-0597">Phosphoprotein</keyword>
<dbReference type="GO" id="GO:0005634">
    <property type="term" value="C:nucleus"/>
    <property type="evidence" value="ECO:0007669"/>
    <property type="project" value="UniProtKB-SubCell"/>
</dbReference>
<keyword evidence="9" id="KW-0539">Nucleus</keyword>
<comment type="function">
    <text evidence="12">Non-catalytic component of the NSL histone acetyltransferase complex, a multiprotein complex that mediates histone H4 acetylation at 'Lys-5'- and 'Lys-8' (H4K5ac and H4K8ac) at transcription start sites and promotes transcription initiation. Required for NSL complex stability and for transcription of intraciliary transport genes in both ciliated and non-ciliated cells by regulating histone H4 acetylation at 'Lys-5'- and 'Lys-12' (H4K5ac and H4K12ac). This is necessary for cilium assembly in ciliated cells and for organization of the microtubule cytoskeleton in non-ciliated cells. Required within the NSL complex to maintain nuclear architecture stability by promoting KAT8-mediated acetylation of lamin LMNA.</text>
</comment>
<sequence length="227" mass="25944">MEIDEEEEEDKALAGAAALARAEVLRRRSRRRKQLIARYRRQYWAMVEEVRVKHRDYYWVYGKGPVDAGEEEEEEAEEEEGKGRRGRRRRGRRGRTGERKRCAFAACKSMAMPLTRFCHAHILSDPKQTLYKPCNFIIKSNARTGQIICGKPILVAAAPSLCHVHLQRVQKSIAQGLKKTGLNMSSSSKTISKFTVLIADCVRQIQSKRRKSLNASVDKIASKDEKL</sequence>
<evidence type="ECO:0000256" key="5">
    <source>
        <dbReference type="ARBA" id="ARBA00022553"/>
    </source>
</evidence>
<keyword evidence="6" id="KW-0832">Ubl conjugation</keyword>
<comment type="subunit">
    <text evidence="13">Component of the NSL complex at least composed of KAT8/MOF, KANSL1, KANSL2, KANSL3, MCRS1, PHF20, OGT1/OGT, WDR5 and HCFC1.</text>
</comment>
<feature type="non-terminal residue" evidence="16">
    <location>
        <position position="227"/>
    </location>
</feature>
<evidence type="ECO:0000256" key="7">
    <source>
        <dbReference type="ARBA" id="ARBA00022853"/>
    </source>
</evidence>
<feature type="region of interest" description="Disordered" evidence="14">
    <location>
        <begin position="69"/>
        <end position="95"/>
    </location>
</feature>
<dbReference type="PANTHER" id="PTHR13453:SF1">
    <property type="entry name" value="KAT8 REGULATORY NSL COMPLEX SUBUNIT 2"/>
    <property type="match status" value="1"/>
</dbReference>
<dbReference type="PANTHER" id="PTHR13453">
    <property type="entry name" value="KAT8 REGULATORY NSL COMPLEX SUBUNIT 2"/>
    <property type="match status" value="1"/>
</dbReference>
<evidence type="ECO:0000259" key="15">
    <source>
        <dbReference type="Pfam" id="PF13891"/>
    </source>
</evidence>
<dbReference type="InterPro" id="IPR025927">
    <property type="entry name" value="Znf_KANL2-like"/>
</dbReference>
<organism evidence="16 17">
    <name type="scientific">Ananas comosus</name>
    <name type="common">Pineapple</name>
    <name type="synonym">Ananas ananas</name>
    <dbReference type="NCBI Taxonomy" id="4615"/>
    <lineage>
        <taxon>Eukaryota</taxon>
        <taxon>Viridiplantae</taxon>
        <taxon>Streptophyta</taxon>
        <taxon>Embryophyta</taxon>
        <taxon>Tracheophyta</taxon>
        <taxon>Spermatophyta</taxon>
        <taxon>Magnoliopsida</taxon>
        <taxon>Liliopsida</taxon>
        <taxon>Poales</taxon>
        <taxon>Bromeliaceae</taxon>
        <taxon>Bromelioideae</taxon>
        <taxon>Ananas</taxon>
    </lineage>
</organism>
<evidence type="ECO:0000256" key="9">
    <source>
        <dbReference type="ARBA" id="ARBA00023242"/>
    </source>
</evidence>
<evidence type="ECO:0000256" key="13">
    <source>
        <dbReference type="ARBA" id="ARBA00093543"/>
    </source>
</evidence>
<dbReference type="GO" id="GO:0044545">
    <property type="term" value="C:NSL complex"/>
    <property type="evidence" value="ECO:0007669"/>
    <property type="project" value="TreeGrafter"/>
</dbReference>
<accession>A0A199V4A4</accession>
<dbReference type="GO" id="GO:0005739">
    <property type="term" value="C:mitochondrion"/>
    <property type="evidence" value="ECO:0007669"/>
    <property type="project" value="UniProtKB-SubCell"/>
</dbReference>
<keyword evidence="7" id="KW-0156">Chromatin regulator</keyword>
<evidence type="ECO:0000256" key="6">
    <source>
        <dbReference type="ARBA" id="ARBA00022843"/>
    </source>
</evidence>
<comment type="caution">
    <text evidence="16">The sequence shown here is derived from an EMBL/GenBank/DDBJ whole genome shotgun (WGS) entry which is preliminary data.</text>
</comment>
<evidence type="ECO:0000256" key="1">
    <source>
        <dbReference type="ARBA" id="ARBA00004123"/>
    </source>
</evidence>
<evidence type="ECO:0000313" key="17">
    <source>
        <dbReference type="Proteomes" id="UP000092600"/>
    </source>
</evidence>
<reference evidence="16 17" key="1">
    <citation type="journal article" date="2016" name="DNA Res.">
        <title>The draft genome of MD-2 pineapple using hybrid error correction of long reads.</title>
        <authorList>
            <person name="Redwan R.M."/>
            <person name="Saidin A."/>
            <person name="Kumar S.V."/>
        </authorList>
    </citation>
    <scope>NUCLEOTIDE SEQUENCE [LARGE SCALE GENOMIC DNA]</scope>
    <source>
        <strain evidence="17">cv. MD2</strain>
        <tissue evidence="16">Leaf</tissue>
    </source>
</reference>
<evidence type="ECO:0000256" key="11">
    <source>
        <dbReference type="ARBA" id="ARBA00033378"/>
    </source>
</evidence>
<evidence type="ECO:0000256" key="4">
    <source>
        <dbReference type="ARBA" id="ARBA00022499"/>
    </source>
</evidence>
<evidence type="ECO:0000313" key="16">
    <source>
        <dbReference type="EMBL" id="OAY71726.1"/>
    </source>
</evidence>
<evidence type="ECO:0000256" key="8">
    <source>
        <dbReference type="ARBA" id="ARBA00023128"/>
    </source>
</evidence>
<gene>
    <name evidence="16" type="ORF">ACMD2_00761</name>
</gene>
<evidence type="ECO:0000256" key="12">
    <source>
        <dbReference type="ARBA" id="ARBA00093359"/>
    </source>
</evidence>
<dbReference type="Proteomes" id="UP000092600">
    <property type="component" value="Unassembled WGS sequence"/>
</dbReference>
<dbReference type="GO" id="GO:0006325">
    <property type="term" value="P:chromatin organization"/>
    <property type="evidence" value="ECO:0007669"/>
    <property type="project" value="UniProtKB-KW"/>
</dbReference>
<dbReference type="AlphaFoldDB" id="A0A199V4A4"/>
<keyword evidence="8" id="KW-0496">Mitochondrion</keyword>
<dbReference type="EMBL" id="LSRQ01003333">
    <property type="protein sequence ID" value="OAY71726.1"/>
    <property type="molecule type" value="Genomic_DNA"/>
</dbReference>
<evidence type="ECO:0000256" key="2">
    <source>
        <dbReference type="ARBA" id="ARBA00004173"/>
    </source>
</evidence>
<feature type="compositionally biased region" description="Basic residues" evidence="14">
    <location>
        <begin position="84"/>
        <end position="94"/>
    </location>
</feature>
<dbReference type="Pfam" id="PF13891">
    <property type="entry name" value="zf-C3HC3H_KANSL2"/>
    <property type="match status" value="1"/>
</dbReference>
<proteinExistence type="predicted"/>
<feature type="compositionally biased region" description="Acidic residues" evidence="14">
    <location>
        <begin position="69"/>
        <end position="80"/>
    </location>
</feature>
<protein>
    <recommendedName>
        <fullName evidence="3">KAT8 regulatory NSL complex subunit 2</fullName>
    </recommendedName>
    <alternativeName>
        <fullName evidence="11">NSL complex protein NSL2</fullName>
    </alternativeName>
    <alternativeName>
        <fullName evidence="10">Non-specific lethal 2 homolog</fullName>
    </alternativeName>
</protein>
<keyword evidence="4" id="KW-1017">Isopeptide bond</keyword>
<evidence type="ECO:0000256" key="3">
    <source>
        <dbReference type="ARBA" id="ARBA00015508"/>
    </source>
</evidence>
<feature type="domain" description="KANL2-like probable zinc-finger" evidence="15">
    <location>
        <begin position="102"/>
        <end position="165"/>
    </location>
</feature>
<evidence type="ECO:0000256" key="10">
    <source>
        <dbReference type="ARBA" id="ARBA00032947"/>
    </source>
</evidence>